<proteinExistence type="predicted"/>
<protein>
    <submittedName>
        <fullName evidence="2">Uncharacterized protein</fullName>
    </submittedName>
</protein>
<evidence type="ECO:0000256" key="1">
    <source>
        <dbReference type="SAM" id="MobiDB-lite"/>
    </source>
</evidence>
<comment type="caution">
    <text evidence="2">The sequence shown here is derived from an EMBL/GenBank/DDBJ whole genome shotgun (WGS) entry which is preliminary data.</text>
</comment>
<dbReference type="Proteomes" id="UP001054837">
    <property type="component" value="Unassembled WGS sequence"/>
</dbReference>
<sequence length="110" mass="12690">MRLSAVARGERLIELRLSGEEARTRRKKSVTGNDGRRRSLWRMLLRGITVSTQTAGRNKMNRRHHPIRNDSRNLSRDSWIPIPSAITVMKPLFRPDLDAAAEREKKDCKA</sequence>
<evidence type="ECO:0000313" key="3">
    <source>
        <dbReference type="Proteomes" id="UP001054837"/>
    </source>
</evidence>
<name>A0AAV4QNZ8_9ARAC</name>
<dbReference type="AlphaFoldDB" id="A0AAV4QNZ8"/>
<gene>
    <name evidence="2" type="ORF">CDAR_448691</name>
</gene>
<organism evidence="2 3">
    <name type="scientific">Caerostris darwini</name>
    <dbReference type="NCBI Taxonomy" id="1538125"/>
    <lineage>
        <taxon>Eukaryota</taxon>
        <taxon>Metazoa</taxon>
        <taxon>Ecdysozoa</taxon>
        <taxon>Arthropoda</taxon>
        <taxon>Chelicerata</taxon>
        <taxon>Arachnida</taxon>
        <taxon>Araneae</taxon>
        <taxon>Araneomorphae</taxon>
        <taxon>Entelegynae</taxon>
        <taxon>Araneoidea</taxon>
        <taxon>Araneidae</taxon>
        <taxon>Caerostris</taxon>
    </lineage>
</organism>
<feature type="region of interest" description="Disordered" evidence="1">
    <location>
        <begin position="52"/>
        <end position="74"/>
    </location>
</feature>
<dbReference type="EMBL" id="BPLQ01004695">
    <property type="protein sequence ID" value="GIY09999.1"/>
    <property type="molecule type" value="Genomic_DNA"/>
</dbReference>
<keyword evidence="3" id="KW-1185">Reference proteome</keyword>
<accession>A0AAV4QNZ8</accession>
<reference evidence="2 3" key="1">
    <citation type="submission" date="2021-06" db="EMBL/GenBank/DDBJ databases">
        <title>Caerostris darwini draft genome.</title>
        <authorList>
            <person name="Kono N."/>
            <person name="Arakawa K."/>
        </authorList>
    </citation>
    <scope>NUCLEOTIDE SEQUENCE [LARGE SCALE GENOMIC DNA]</scope>
</reference>
<evidence type="ECO:0000313" key="2">
    <source>
        <dbReference type="EMBL" id="GIY09999.1"/>
    </source>
</evidence>